<evidence type="ECO:0000259" key="1">
    <source>
        <dbReference type="Pfam" id="PF14129"/>
    </source>
</evidence>
<dbReference type="RefSeq" id="WP_379012592.1">
    <property type="nucleotide sequence ID" value="NZ_JBHSDC010000003.1"/>
</dbReference>
<evidence type="ECO:0000313" key="3">
    <source>
        <dbReference type="Proteomes" id="UP001595906"/>
    </source>
</evidence>
<sequence length="115" mass="13568">MSCIFIACFVLTACSNKPKASEQIAINDMKTIMWDMENADIWFNQIPIYDSVHKTRQMNIQLYEQVFASHNITKQQFYKSYLYYQTKPDQMKILIDSVVAYGERVKASYKGPRKY</sequence>
<organism evidence="2 3">
    <name type="scientific">Parasediminibacterium paludis</name>
    <dbReference type="NCBI Taxonomy" id="908966"/>
    <lineage>
        <taxon>Bacteria</taxon>
        <taxon>Pseudomonadati</taxon>
        <taxon>Bacteroidota</taxon>
        <taxon>Chitinophagia</taxon>
        <taxon>Chitinophagales</taxon>
        <taxon>Chitinophagaceae</taxon>
        <taxon>Parasediminibacterium</taxon>
    </lineage>
</organism>
<accession>A0ABV8PWR6</accession>
<name>A0ABV8PWR6_9BACT</name>
<comment type="caution">
    <text evidence="2">The sequence shown here is derived from an EMBL/GenBank/DDBJ whole genome shotgun (WGS) entry which is preliminary data.</text>
</comment>
<keyword evidence="3" id="KW-1185">Reference proteome</keyword>
<evidence type="ECO:0000313" key="2">
    <source>
        <dbReference type="EMBL" id="MFC4231205.1"/>
    </source>
</evidence>
<protein>
    <submittedName>
        <fullName evidence="2">DUF4296 domain-containing protein</fullName>
    </submittedName>
</protein>
<feature type="domain" description="DUF4296" evidence="1">
    <location>
        <begin position="24"/>
        <end position="99"/>
    </location>
</feature>
<reference evidence="3" key="1">
    <citation type="journal article" date="2019" name="Int. J. Syst. Evol. Microbiol.">
        <title>The Global Catalogue of Microorganisms (GCM) 10K type strain sequencing project: providing services to taxonomists for standard genome sequencing and annotation.</title>
        <authorList>
            <consortium name="The Broad Institute Genomics Platform"/>
            <consortium name="The Broad Institute Genome Sequencing Center for Infectious Disease"/>
            <person name="Wu L."/>
            <person name="Ma J."/>
        </authorList>
    </citation>
    <scope>NUCLEOTIDE SEQUENCE [LARGE SCALE GENOMIC DNA]</scope>
    <source>
        <strain evidence="3">CECT 8010</strain>
    </source>
</reference>
<dbReference type="EMBL" id="JBHSDC010000003">
    <property type="protein sequence ID" value="MFC4231205.1"/>
    <property type="molecule type" value="Genomic_DNA"/>
</dbReference>
<dbReference type="Pfam" id="PF14129">
    <property type="entry name" value="DUF4296"/>
    <property type="match status" value="1"/>
</dbReference>
<dbReference type="Proteomes" id="UP001595906">
    <property type="component" value="Unassembled WGS sequence"/>
</dbReference>
<dbReference type="InterPro" id="IPR025381">
    <property type="entry name" value="DUF4296"/>
</dbReference>
<gene>
    <name evidence="2" type="ORF">ACFOW1_04845</name>
</gene>
<proteinExistence type="predicted"/>